<feature type="transmembrane region" description="Helical" evidence="2">
    <location>
        <begin position="317"/>
        <end position="336"/>
    </location>
</feature>
<feature type="region of interest" description="Disordered" evidence="1">
    <location>
        <begin position="760"/>
        <end position="841"/>
    </location>
</feature>
<keyword evidence="2" id="KW-0472">Membrane</keyword>
<evidence type="ECO:0000313" key="4">
    <source>
        <dbReference type="EMBL" id="CAL4982248.1"/>
    </source>
</evidence>
<sequence length="841" mass="96286">MLDVGAAIASLFIILKTNIYVLIRIEFLVAVVTMMFLATFIMDIYRFRSRSSTLSAIMEIVDGMSNQILVYLLGAMQSACSENQLFAFWGILLVSLHRSLGYLSRHSIMDDCERPALMVLPDVIKFIAAGAMLNLDMGIFTNPHWWFLAILQLRSTYRYLARNRALKSLWHGRSSEFLPEYLRMTEGDHDNDHRNESNHFQRYLVYGEHKGKLKIKRPQYVLHLDMGHHPDSLITLDKIWESSGPLLSSSSSSSTYKDLSLAFALSRLLRCRFDDVPLHPESISRTRNLIISQIIGDQHSEAARAAGRAFRILELELAFAIDYYFTFYPMVFWRGLLSLSLILIQSIATIPVIVWLAMSVCSGYDNEKGITRLRVGGFDVGIITTWVFLIFMMFKEVWEMVTYLLSNWTRLLLVCKYVQSQCWRTASTRLIEHLISSFFASKISDTWHGRIDQYEFLQSCTYKPTVWKLAHIITLGVAPHKLNGRKPATAIRIPECVKPAILQGLHRQGLTRQPLRRDIPTLRNPPNRFVRYQWACTELHTCSQVILVWHIATSLCEVKLAKDRNIDLRNPSFLGSIWSYLGKLGRSSSFLVDDSVHVRGQLRTNYRTANSLSRYCAYLLVFRSKFLPDGFLTPKLVLDKTIKHACEELKDCDSTLTRYETLMAIARNVAQDSEGGKLNMNIVQQGAMLAMELIDEEDEQNRWEIMAGVWTDLVVHIAPSWNAEVHIWDLQSGGEFITLIWALLWHCGIEKSSLWHEDNASGNNSQTFQENVTETRETKVTGDEQVNEDGIEISKDREQLTERAQRASKANNGTSPDNRAETTDTRLVKEQDKNDNGIDRA</sequence>
<reference evidence="5" key="1">
    <citation type="submission" date="2024-06" db="EMBL/GenBank/DDBJ databases">
        <authorList>
            <person name="Ryan C."/>
        </authorList>
    </citation>
    <scope>NUCLEOTIDE SEQUENCE [LARGE SCALE GENOMIC DNA]</scope>
</reference>
<dbReference type="PANTHER" id="PTHR31325">
    <property type="entry name" value="OS01G0798800 PROTEIN-RELATED"/>
    <property type="match status" value="1"/>
</dbReference>
<evidence type="ECO:0000256" key="1">
    <source>
        <dbReference type="SAM" id="MobiDB-lite"/>
    </source>
</evidence>
<feature type="domain" description="DUF4220" evidence="3">
    <location>
        <begin position="63"/>
        <end position="458"/>
    </location>
</feature>
<keyword evidence="5" id="KW-1185">Reference proteome</keyword>
<keyword evidence="2" id="KW-1133">Transmembrane helix</keyword>
<reference evidence="4 5" key="2">
    <citation type="submission" date="2024-10" db="EMBL/GenBank/DDBJ databases">
        <authorList>
            <person name="Ryan C."/>
        </authorList>
    </citation>
    <scope>NUCLEOTIDE SEQUENCE [LARGE SCALE GENOMIC DNA]</scope>
</reference>
<feature type="transmembrane region" description="Helical" evidence="2">
    <location>
        <begin position="376"/>
        <end position="394"/>
    </location>
</feature>
<protein>
    <recommendedName>
        <fullName evidence="3">DUF4220 domain-containing protein</fullName>
    </recommendedName>
</protein>
<feature type="compositionally biased region" description="Basic and acidic residues" evidence="1">
    <location>
        <begin position="792"/>
        <end position="805"/>
    </location>
</feature>
<organism evidence="4 5">
    <name type="scientific">Urochloa decumbens</name>
    <dbReference type="NCBI Taxonomy" id="240449"/>
    <lineage>
        <taxon>Eukaryota</taxon>
        <taxon>Viridiplantae</taxon>
        <taxon>Streptophyta</taxon>
        <taxon>Embryophyta</taxon>
        <taxon>Tracheophyta</taxon>
        <taxon>Spermatophyta</taxon>
        <taxon>Magnoliopsida</taxon>
        <taxon>Liliopsida</taxon>
        <taxon>Poales</taxon>
        <taxon>Poaceae</taxon>
        <taxon>PACMAD clade</taxon>
        <taxon>Panicoideae</taxon>
        <taxon>Panicodae</taxon>
        <taxon>Paniceae</taxon>
        <taxon>Melinidinae</taxon>
        <taxon>Urochloa</taxon>
    </lineage>
</organism>
<keyword evidence="2" id="KW-0812">Transmembrane</keyword>
<feature type="compositionally biased region" description="Polar residues" evidence="1">
    <location>
        <begin position="760"/>
        <end position="772"/>
    </location>
</feature>
<evidence type="ECO:0000256" key="2">
    <source>
        <dbReference type="SAM" id="Phobius"/>
    </source>
</evidence>
<dbReference type="EMBL" id="OZ075131">
    <property type="protein sequence ID" value="CAL4982248.1"/>
    <property type="molecule type" value="Genomic_DNA"/>
</dbReference>
<dbReference type="Pfam" id="PF04578">
    <property type="entry name" value="DUF594"/>
    <property type="match status" value="1"/>
</dbReference>
<dbReference type="InterPro" id="IPR025315">
    <property type="entry name" value="DUF4220"/>
</dbReference>
<gene>
    <name evidence="4" type="ORF">URODEC1_LOCUS56527</name>
</gene>
<feature type="compositionally biased region" description="Basic and acidic residues" evidence="1">
    <location>
        <begin position="773"/>
        <end position="782"/>
    </location>
</feature>
<evidence type="ECO:0000259" key="3">
    <source>
        <dbReference type="Pfam" id="PF13968"/>
    </source>
</evidence>
<feature type="transmembrane region" description="Helical" evidence="2">
    <location>
        <begin position="342"/>
        <end position="364"/>
    </location>
</feature>
<feature type="compositionally biased region" description="Basic and acidic residues" evidence="1">
    <location>
        <begin position="818"/>
        <end position="841"/>
    </location>
</feature>
<dbReference type="Pfam" id="PF13968">
    <property type="entry name" value="DUF4220"/>
    <property type="match status" value="1"/>
</dbReference>
<dbReference type="Proteomes" id="UP001497457">
    <property type="component" value="Chromosome 21rd"/>
</dbReference>
<feature type="compositionally biased region" description="Polar residues" evidence="1">
    <location>
        <begin position="808"/>
        <end position="817"/>
    </location>
</feature>
<accession>A0ABC9AM01</accession>
<evidence type="ECO:0000313" key="5">
    <source>
        <dbReference type="Proteomes" id="UP001497457"/>
    </source>
</evidence>
<dbReference type="AlphaFoldDB" id="A0ABC9AM01"/>
<name>A0ABC9AM01_9POAL</name>
<feature type="transmembrane region" description="Helical" evidence="2">
    <location>
        <begin position="19"/>
        <end position="42"/>
    </location>
</feature>
<proteinExistence type="predicted"/>
<dbReference type="InterPro" id="IPR007658">
    <property type="entry name" value="DUF594"/>
</dbReference>